<gene>
    <name evidence="2" type="ORF">N7476_001745</name>
</gene>
<feature type="region of interest" description="Disordered" evidence="1">
    <location>
        <begin position="1"/>
        <end position="59"/>
    </location>
</feature>
<protein>
    <submittedName>
        <fullName evidence="2">Uncharacterized protein</fullName>
    </submittedName>
</protein>
<keyword evidence="3" id="KW-1185">Reference proteome</keyword>
<evidence type="ECO:0000313" key="3">
    <source>
        <dbReference type="Proteomes" id="UP001147746"/>
    </source>
</evidence>
<dbReference type="Proteomes" id="UP001147746">
    <property type="component" value="Unassembled WGS sequence"/>
</dbReference>
<organism evidence="2 3">
    <name type="scientific">Penicillium atrosanguineum</name>
    <dbReference type="NCBI Taxonomy" id="1132637"/>
    <lineage>
        <taxon>Eukaryota</taxon>
        <taxon>Fungi</taxon>
        <taxon>Dikarya</taxon>
        <taxon>Ascomycota</taxon>
        <taxon>Pezizomycotina</taxon>
        <taxon>Eurotiomycetes</taxon>
        <taxon>Eurotiomycetidae</taxon>
        <taxon>Eurotiales</taxon>
        <taxon>Aspergillaceae</taxon>
        <taxon>Penicillium</taxon>
    </lineage>
</organism>
<reference evidence="2" key="2">
    <citation type="journal article" date="2023" name="IMA Fungus">
        <title>Comparative genomic study of the Penicillium genus elucidates a diverse pangenome and 15 lateral gene transfer events.</title>
        <authorList>
            <person name="Petersen C."/>
            <person name="Sorensen T."/>
            <person name="Nielsen M.R."/>
            <person name="Sondergaard T.E."/>
            <person name="Sorensen J.L."/>
            <person name="Fitzpatrick D.A."/>
            <person name="Frisvad J.C."/>
            <person name="Nielsen K.L."/>
        </authorList>
    </citation>
    <scope>NUCLEOTIDE SEQUENCE</scope>
    <source>
        <strain evidence="2">IBT 21472</strain>
    </source>
</reference>
<reference evidence="2" key="1">
    <citation type="submission" date="2022-12" db="EMBL/GenBank/DDBJ databases">
        <authorList>
            <person name="Petersen C."/>
        </authorList>
    </citation>
    <scope>NUCLEOTIDE SEQUENCE</scope>
    <source>
        <strain evidence="2">IBT 21472</strain>
    </source>
</reference>
<dbReference type="EMBL" id="JAPZBO010000001">
    <property type="protein sequence ID" value="KAJ5331962.1"/>
    <property type="molecule type" value="Genomic_DNA"/>
</dbReference>
<dbReference type="PANTHER" id="PTHR38887:SF1">
    <property type="entry name" value="RAS MODIFICATION PROTEIN ERF4"/>
    <property type="match status" value="1"/>
</dbReference>
<dbReference type="InterPro" id="IPR053221">
    <property type="entry name" value="Burnettramic_acid_biosynth"/>
</dbReference>
<feature type="compositionally biased region" description="Basic and acidic residues" evidence="1">
    <location>
        <begin position="30"/>
        <end position="50"/>
    </location>
</feature>
<dbReference type="PANTHER" id="PTHR38887">
    <property type="entry name" value="CHROMOSOME 21, WHOLE GENOME SHOTGUN SEQUENCE"/>
    <property type="match status" value="1"/>
</dbReference>
<dbReference type="OrthoDB" id="3433125at2759"/>
<evidence type="ECO:0000256" key="1">
    <source>
        <dbReference type="SAM" id="MobiDB-lite"/>
    </source>
</evidence>
<comment type="caution">
    <text evidence="2">The sequence shown here is derived from an EMBL/GenBank/DDBJ whole genome shotgun (WGS) entry which is preliminary data.</text>
</comment>
<evidence type="ECO:0000313" key="2">
    <source>
        <dbReference type="EMBL" id="KAJ5331962.1"/>
    </source>
</evidence>
<name>A0A9W9GPF8_9EURO</name>
<proteinExistence type="predicted"/>
<sequence length="492" mass="53806">MAARKAVQGIATSIGLVSEGMSARKSRKQSQIDRENGHDHRQSESPRDGGEQAVYELPTQEVTVTERTATGTLEEQWALDEAQEELAHPLKENVSKEPVDEARLANRFISAYPAPPPYTLHSPLPQLSAPVVLPQRRPKNRTRGFIRAYAPALGACGIDQAMFINFLDTAEKACQASPWLNAINLASIATTFLPSVTGIAVSIAIQIATDIAIAVEGRRKTNTFFDKVNKEFFQPRGLFCLVMTWNPELSDAPSTAIDLDSFISKATSDSSSDMLGRLQHKFKSSDGKTYGNIFPEVAPLIFPQIDQLAVDKDAEKKLSKMKQKKEFVANYMDKRAQAKFTAKNPDSHLSQGPKPTFTSRYADPNHPASSGDLIALVTGGKSNLFTRDMSSNPPAPHAPYGGRLGLKEIIENVKELRSSQDSAQMPAKGNFRPECTSSGFEGLASPRDNSNRAGPLTPVAKLLKKQVLYLAIVNMPSENEMTRAREALGQIL</sequence>
<dbReference type="AlphaFoldDB" id="A0A9W9GPF8"/>
<accession>A0A9W9GPF8</accession>